<feature type="transmembrane region" description="Helical" evidence="1">
    <location>
        <begin position="60"/>
        <end position="77"/>
    </location>
</feature>
<feature type="transmembrane region" description="Helical" evidence="1">
    <location>
        <begin position="256"/>
        <end position="275"/>
    </location>
</feature>
<dbReference type="RefSeq" id="WP_104738144.1">
    <property type="nucleotide sequence ID" value="NZ_BMHR01000007.1"/>
</dbReference>
<dbReference type="EMBL" id="PPSK01000006">
    <property type="protein sequence ID" value="POB03829.1"/>
    <property type="molecule type" value="Genomic_DNA"/>
</dbReference>
<organism evidence="2 3">
    <name type="scientific">Halopseudomonas oceani</name>
    <dbReference type="NCBI Taxonomy" id="1708783"/>
    <lineage>
        <taxon>Bacteria</taxon>
        <taxon>Pseudomonadati</taxon>
        <taxon>Pseudomonadota</taxon>
        <taxon>Gammaproteobacteria</taxon>
        <taxon>Pseudomonadales</taxon>
        <taxon>Pseudomonadaceae</taxon>
        <taxon>Halopseudomonas</taxon>
    </lineage>
</organism>
<dbReference type="Pfam" id="PF05982">
    <property type="entry name" value="Sbt_1"/>
    <property type="match status" value="1"/>
</dbReference>
<keyword evidence="1" id="KW-0812">Transmembrane</keyword>
<dbReference type="PANTHER" id="PTHR40400">
    <property type="entry name" value="SLR1512 PROTEIN"/>
    <property type="match status" value="1"/>
</dbReference>
<name>A0A2P4EW54_9GAMM</name>
<keyword evidence="1" id="KW-0472">Membrane</keyword>
<comment type="caution">
    <text evidence="2">The sequence shown here is derived from an EMBL/GenBank/DDBJ whole genome shotgun (WGS) entry which is preliminary data.</text>
</comment>
<feature type="transmembrane region" description="Helical" evidence="1">
    <location>
        <begin position="227"/>
        <end position="249"/>
    </location>
</feature>
<dbReference type="OrthoDB" id="345121at2"/>
<evidence type="ECO:0000313" key="3">
    <source>
        <dbReference type="Proteomes" id="UP000243451"/>
    </source>
</evidence>
<dbReference type="PANTHER" id="PTHR40400:SF1">
    <property type="entry name" value="SLR1512 PROTEIN"/>
    <property type="match status" value="1"/>
</dbReference>
<accession>A0A2P4EW54</accession>
<reference evidence="2 3" key="1">
    <citation type="submission" date="2018-01" db="EMBL/GenBank/DDBJ databases">
        <title>Draft genome of the type strain Pseudomonas oceani DSM 100277 isolated from the deep water in Okinawa trough, northwestern Pacific Ocean.</title>
        <authorList>
            <person name="Gomila M."/>
            <person name="Mulet M."/>
            <person name="Garcia-Valdes E."/>
            <person name="Lalucat J."/>
        </authorList>
    </citation>
    <scope>NUCLEOTIDE SEQUENCE [LARGE SCALE GENOMIC DNA]</scope>
    <source>
        <strain evidence="2 3">DSM 100277</strain>
    </source>
</reference>
<feature type="transmembrane region" description="Helical" evidence="1">
    <location>
        <begin position="287"/>
        <end position="310"/>
    </location>
</feature>
<keyword evidence="1" id="KW-1133">Transmembrane helix</keyword>
<evidence type="ECO:0000256" key="1">
    <source>
        <dbReference type="SAM" id="Phobius"/>
    </source>
</evidence>
<protein>
    <submittedName>
        <fullName evidence="2">Sodium-dependent bicarbonate transport family permease</fullName>
    </submittedName>
</protein>
<sequence length="316" mass="33445">MPDIIVMFFILGLIAGSLRSDLAIPKAVYDILSLLLMLTIGLKGGMALHGNLHWSLLGEVLAVTALGFLIPLMLYPLLRHLVKLNVADAASFCAHYGSVSAGTFAVALAWTESRGMLVSGQVTLYLVLLELPAIITGLWLYRRLSSSPGQPQTVASTPLWQETLTNRSVILLVGGVVIGLLYGKQGGSQVTGALTSGFALILALFLLEMGLVAAETLRKVRLQHWRVIAFALCMPTLLAMPGMFTGLLLGLAPGTTVILATLTASASYIAAPVAVRHAVEEADIGLVMLASLGVTFPFNVLVGIELYAGILQRLTG</sequence>
<feature type="transmembrane region" description="Helical" evidence="1">
    <location>
        <begin position="122"/>
        <end position="141"/>
    </location>
</feature>
<evidence type="ECO:0000313" key="2">
    <source>
        <dbReference type="EMBL" id="POB03829.1"/>
    </source>
</evidence>
<dbReference type="Proteomes" id="UP000243451">
    <property type="component" value="Unassembled WGS sequence"/>
</dbReference>
<gene>
    <name evidence="2" type="ORF">C1949_09000</name>
</gene>
<feature type="transmembrane region" description="Helical" evidence="1">
    <location>
        <begin position="29"/>
        <end position="48"/>
    </location>
</feature>
<feature type="transmembrane region" description="Helical" evidence="1">
    <location>
        <begin position="164"/>
        <end position="183"/>
    </location>
</feature>
<proteinExistence type="predicted"/>
<dbReference type="InterPro" id="IPR010293">
    <property type="entry name" value="Sbt_1"/>
</dbReference>
<feature type="transmembrane region" description="Helical" evidence="1">
    <location>
        <begin position="89"/>
        <end position="110"/>
    </location>
</feature>
<dbReference type="AlphaFoldDB" id="A0A2P4EW54"/>
<feature type="transmembrane region" description="Helical" evidence="1">
    <location>
        <begin position="190"/>
        <end position="207"/>
    </location>
</feature>
<keyword evidence="3" id="KW-1185">Reference proteome</keyword>